<reference evidence="6" key="1">
    <citation type="submission" date="2016-04" db="EMBL/GenBank/DDBJ databases">
        <title>Cephalotus genome sequencing.</title>
        <authorList>
            <person name="Fukushima K."/>
            <person name="Hasebe M."/>
            <person name="Fang X."/>
        </authorList>
    </citation>
    <scope>NUCLEOTIDE SEQUENCE [LARGE SCALE GENOMIC DNA]</scope>
    <source>
        <strain evidence="6">cv. St1</strain>
    </source>
</reference>
<dbReference type="STRING" id="3775.A0A1Q3CHT7"/>
<dbReference type="Proteomes" id="UP000187406">
    <property type="component" value="Unassembled WGS sequence"/>
</dbReference>
<organism evidence="5 6">
    <name type="scientific">Cephalotus follicularis</name>
    <name type="common">Albany pitcher plant</name>
    <dbReference type="NCBI Taxonomy" id="3775"/>
    <lineage>
        <taxon>Eukaryota</taxon>
        <taxon>Viridiplantae</taxon>
        <taxon>Streptophyta</taxon>
        <taxon>Embryophyta</taxon>
        <taxon>Tracheophyta</taxon>
        <taxon>Spermatophyta</taxon>
        <taxon>Magnoliopsida</taxon>
        <taxon>eudicotyledons</taxon>
        <taxon>Gunneridae</taxon>
        <taxon>Pentapetalae</taxon>
        <taxon>rosids</taxon>
        <taxon>fabids</taxon>
        <taxon>Oxalidales</taxon>
        <taxon>Cephalotaceae</taxon>
        <taxon>Cephalotus</taxon>
    </lineage>
</organism>
<dbReference type="Pfam" id="PF12936">
    <property type="entry name" value="Kri1_C"/>
    <property type="match status" value="1"/>
</dbReference>
<keyword evidence="3" id="KW-0812">Transmembrane</keyword>
<evidence type="ECO:0000256" key="1">
    <source>
        <dbReference type="ARBA" id="ARBA00007473"/>
    </source>
</evidence>
<feature type="region of interest" description="Disordered" evidence="2">
    <location>
        <begin position="46"/>
        <end position="78"/>
    </location>
</feature>
<dbReference type="GO" id="GO:0005730">
    <property type="term" value="C:nucleolus"/>
    <property type="evidence" value="ECO:0007669"/>
    <property type="project" value="TreeGrafter"/>
</dbReference>
<evidence type="ECO:0000256" key="3">
    <source>
        <dbReference type="SAM" id="Phobius"/>
    </source>
</evidence>
<accession>A0A1Q3CHT7</accession>
<dbReference type="PANTHER" id="PTHR14490">
    <property type="entry name" value="ZINC FINGER, ZZ TYPE"/>
    <property type="match status" value="1"/>
</dbReference>
<dbReference type="InterPro" id="IPR018034">
    <property type="entry name" value="Kri1"/>
</dbReference>
<dbReference type="OrthoDB" id="10252032at2759"/>
<evidence type="ECO:0000313" key="5">
    <source>
        <dbReference type="EMBL" id="GAV79682.1"/>
    </source>
</evidence>
<comment type="similarity">
    <text evidence="1">Belongs to the KRI1 family.</text>
</comment>
<evidence type="ECO:0000313" key="6">
    <source>
        <dbReference type="Proteomes" id="UP000187406"/>
    </source>
</evidence>
<feature type="domain" description="Kri1-like C-terminal" evidence="4">
    <location>
        <begin position="131"/>
        <end position="213"/>
    </location>
</feature>
<dbReference type="AlphaFoldDB" id="A0A1Q3CHT7"/>
<name>A0A1Q3CHT7_CEPFO</name>
<evidence type="ECO:0000256" key="2">
    <source>
        <dbReference type="SAM" id="MobiDB-lite"/>
    </source>
</evidence>
<evidence type="ECO:0000259" key="4">
    <source>
        <dbReference type="Pfam" id="PF12936"/>
    </source>
</evidence>
<dbReference type="InterPro" id="IPR024626">
    <property type="entry name" value="Kri1-like_C"/>
</dbReference>
<feature type="compositionally biased region" description="Basic and acidic residues" evidence="2">
    <location>
        <begin position="243"/>
        <end position="260"/>
    </location>
</feature>
<sequence length="296" mass="34747">MGVKLFDEKGDDDISEVDIDKDYASRFEHNKKREDLQRYQELEKKGVIDESDEQGSQFDDDSSSSSSSSSDSSSRIKPSKDDLHFFNALIKVNITIYSLFLESSFFLLLFFFLIKITVITKRKMSLVKRAQEEMMEEYYKLDYEDTIWDLKTRFKYAKLKPNRYGLSTAEILMMDEKGLNQYVSLKKHAPYIEKEGKFDKNKRYQQKLKNKELGEGGKLDGHKSDKNKRFRDGSDLSTSVTGNEHRKVQMKESNGDDRNLSRRAKRRYCQAEKLPQSRLVAYGRRQRKLLNTIRRG</sequence>
<dbReference type="EMBL" id="BDDD01002023">
    <property type="protein sequence ID" value="GAV79682.1"/>
    <property type="molecule type" value="Genomic_DNA"/>
</dbReference>
<dbReference type="GO" id="GO:0000447">
    <property type="term" value="P:endonucleolytic cleavage in ITS1 to separate SSU-rRNA from 5.8S rRNA and LSU-rRNA from tricistronic rRNA transcript (SSU-rRNA, 5.8S rRNA, LSU-rRNA)"/>
    <property type="evidence" value="ECO:0007669"/>
    <property type="project" value="TreeGrafter"/>
</dbReference>
<keyword evidence="3" id="KW-1133">Transmembrane helix</keyword>
<keyword evidence="3" id="KW-0472">Membrane</keyword>
<dbReference type="PANTHER" id="PTHR14490:SF5">
    <property type="entry name" value="PROTEIN KRI1 HOMOLOG"/>
    <property type="match status" value="1"/>
</dbReference>
<feature type="transmembrane region" description="Helical" evidence="3">
    <location>
        <begin position="94"/>
        <end position="114"/>
    </location>
</feature>
<proteinExistence type="inferred from homology"/>
<keyword evidence="6" id="KW-1185">Reference proteome</keyword>
<feature type="region of interest" description="Disordered" evidence="2">
    <location>
        <begin position="209"/>
        <end position="268"/>
    </location>
</feature>
<gene>
    <name evidence="5" type="ORF">CFOL_v3_23145</name>
</gene>
<feature type="compositionally biased region" description="Low complexity" evidence="2">
    <location>
        <begin position="63"/>
        <end position="73"/>
    </location>
</feature>
<protein>
    <submittedName>
        <fullName evidence="5">Kri1_C domain-containing protein</fullName>
    </submittedName>
</protein>
<dbReference type="InParanoid" id="A0A1Q3CHT7"/>
<feature type="compositionally biased region" description="Acidic residues" evidence="2">
    <location>
        <begin position="49"/>
        <end position="62"/>
    </location>
</feature>
<feature type="compositionally biased region" description="Basic and acidic residues" evidence="2">
    <location>
        <begin position="209"/>
        <end position="224"/>
    </location>
</feature>
<dbReference type="GO" id="GO:0030686">
    <property type="term" value="C:90S preribosome"/>
    <property type="evidence" value="ECO:0007669"/>
    <property type="project" value="TreeGrafter"/>
</dbReference>
<comment type="caution">
    <text evidence="5">The sequence shown here is derived from an EMBL/GenBank/DDBJ whole genome shotgun (WGS) entry which is preliminary data.</text>
</comment>